<dbReference type="SMART" id="SM00271">
    <property type="entry name" value="DnaJ"/>
    <property type="match status" value="1"/>
</dbReference>
<proteinExistence type="predicted"/>
<dbReference type="GO" id="GO:0051082">
    <property type="term" value="F:unfolded protein binding"/>
    <property type="evidence" value="ECO:0007669"/>
    <property type="project" value="InterPro"/>
</dbReference>
<dbReference type="FunFam" id="2.60.260.20:FF:000003">
    <property type="entry name" value="DnaJ subfamily A member 2"/>
    <property type="match status" value="1"/>
</dbReference>
<dbReference type="InterPro" id="IPR051339">
    <property type="entry name" value="DnaJ_subfamily_B"/>
</dbReference>
<evidence type="ECO:0000256" key="5">
    <source>
        <dbReference type="ARBA" id="ARBA00023186"/>
    </source>
</evidence>
<dbReference type="Gene3D" id="1.10.287.110">
    <property type="entry name" value="DnaJ domain"/>
    <property type="match status" value="1"/>
</dbReference>
<dbReference type="InterPro" id="IPR001623">
    <property type="entry name" value="DnaJ_domain"/>
</dbReference>
<organism evidence="8">
    <name type="scientific">viral metagenome</name>
    <dbReference type="NCBI Taxonomy" id="1070528"/>
    <lineage>
        <taxon>unclassified sequences</taxon>
        <taxon>metagenomes</taxon>
        <taxon>organismal metagenomes</taxon>
    </lineage>
</organism>
<dbReference type="EMBL" id="MN740212">
    <property type="protein sequence ID" value="QHT93958.1"/>
    <property type="molecule type" value="Genomic_DNA"/>
</dbReference>
<dbReference type="CDD" id="cd10747">
    <property type="entry name" value="DnaJ_C"/>
    <property type="match status" value="1"/>
</dbReference>
<dbReference type="GO" id="GO:0005829">
    <property type="term" value="C:cytosol"/>
    <property type="evidence" value="ECO:0007669"/>
    <property type="project" value="TreeGrafter"/>
</dbReference>
<keyword evidence="2" id="KW-0677">Repeat</keyword>
<dbReference type="PANTHER" id="PTHR24078:SF553">
    <property type="entry name" value="DNAJ HOMOLOG SUBFAMILY B MEMBER 5"/>
    <property type="match status" value="1"/>
</dbReference>
<evidence type="ECO:0000259" key="7">
    <source>
        <dbReference type="PROSITE" id="PS50076"/>
    </source>
</evidence>
<keyword evidence="3" id="KW-0863">Zinc-finger</keyword>
<dbReference type="Pfam" id="PF00226">
    <property type="entry name" value="DnaJ"/>
    <property type="match status" value="1"/>
</dbReference>
<sequence>MSDTKSFYSKLGIEPSSSKAEIKKAYRSLSMKHHPDKNNNTDESKTKFQEINEAYETLSDDEKRKQYDNPMTGHNIFHSNHGQNPNDIFSHLFGMSGMSGMGSGMGNIRVNINGQDMNLGSMGGPNIKIFRQNSLSKPSPIIKNVEIEMSKILETQSIPIEIERWISENNTKTHEMETIYIEIPKGADDNEIIVLNDKGNIISHHDKIIKGDIKVIIKIKNDTDYKRQGLNLILDQEISLKESLCGFTVELNYLNGKSYTLNNLKGTIIQNGHNKVIPHLGLTRQINGKEANGNLIIQFKIKYPDSLSNEQIDKLNEIL</sequence>
<dbReference type="PROSITE" id="PS00636">
    <property type="entry name" value="DNAJ_1"/>
    <property type="match status" value="1"/>
</dbReference>
<dbReference type="InterPro" id="IPR018253">
    <property type="entry name" value="DnaJ_domain_CS"/>
</dbReference>
<dbReference type="SUPFAM" id="SSF46565">
    <property type="entry name" value="Chaperone J-domain"/>
    <property type="match status" value="1"/>
</dbReference>
<evidence type="ECO:0000256" key="6">
    <source>
        <dbReference type="SAM" id="MobiDB-lite"/>
    </source>
</evidence>
<dbReference type="CDD" id="cd06257">
    <property type="entry name" value="DnaJ"/>
    <property type="match status" value="1"/>
</dbReference>
<dbReference type="Pfam" id="PF01556">
    <property type="entry name" value="DnaJ_C"/>
    <property type="match status" value="1"/>
</dbReference>
<name>A0A6C0IL89_9ZZZZ</name>
<feature type="domain" description="J" evidence="7">
    <location>
        <begin position="6"/>
        <end position="71"/>
    </location>
</feature>
<evidence type="ECO:0000256" key="4">
    <source>
        <dbReference type="ARBA" id="ARBA00022833"/>
    </source>
</evidence>
<evidence type="ECO:0000313" key="8">
    <source>
        <dbReference type="EMBL" id="QHT93958.1"/>
    </source>
</evidence>
<dbReference type="Gene3D" id="2.60.260.20">
    <property type="entry name" value="Urease metallochaperone UreE, N-terminal domain"/>
    <property type="match status" value="2"/>
</dbReference>
<dbReference type="GO" id="GO:0006457">
    <property type="term" value="P:protein folding"/>
    <property type="evidence" value="ECO:0007669"/>
    <property type="project" value="InterPro"/>
</dbReference>
<dbReference type="InterPro" id="IPR036869">
    <property type="entry name" value="J_dom_sf"/>
</dbReference>
<keyword evidence="1" id="KW-0479">Metal-binding</keyword>
<dbReference type="PROSITE" id="PS50076">
    <property type="entry name" value="DNAJ_2"/>
    <property type="match status" value="1"/>
</dbReference>
<keyword evidence="5" id="KW-0143">Chaperone</keyword>
<dbReference type="PANTHER" id="PTHR24078">
    <property type="entry name" value="DNAJ HOMOLOG SUBFAMILY C MEMBER"/>
    <property type="match status" value="1"/>
</dbReference>
<protein>
    <recommendedName>
        <fullName evidence="7">J domain-containing protein</fullName>
    </recommendedName>
</protein>
<keyword evidence="4" id="KW-0862">Zinc</keyword>
<evidence type="ECO:0000256" key="3">
    <source>
        <dbReference type="ARBA" id="ARBA00022771"/>
    </source>
</evidence>
<accession>A0A6C0IL89</accession>
<dbReference type="GO" id="GO:0051087">
    <property type="term" value="F:protein-folding chaperone binding"/>
    <property type="evidence" value="ECO:0007669"/>
    <property type="project" value="TreeGrafter"/>
</dbReference>
<dbReference type="InterPro" id="IPR002939">
    <property type="entry name" value="DnaJ_C"/>
</dbReference>
<evidence type="ECO:0000256" key="1">
    <source>
        <dbReference type="ARBA" id="ARBA00022723"/>
    </source>
</evidence>
<feature type="region of interest" description="Disordered" evidence="6">
    <location>
        <begin position="24"/>
        <end position="45"/>
    </location>
</feature>
<dbReference type="InterPro" id="IPR008971">
    <property type="entry name" value="HSP40/DnaJ_pept-bd"/>
</dbReference>
<evidence type="ECO:0000256" key="2">
    <source>
        <dbReference type="ARBA" id="ARBA00022737"/>
    </source>
</evidence>
<feature type="compositionally biased region" description="Basic and acidic residues" evidence="6">
    <location>
        <begin position="36"/>
        <end position="45"/>
    </location>
</feature>
<dbReference type="SUPFAM" id="SSF49493">
    <property type="entry name" value="HSP40/DnaJ peptide-binding domain"/>
    <property type="match status" value="2"/>
</dbReference>
<dbReference type="GO" id="GO:0008270">
    <property type="term" value="F:zinc ion binding"/>
    <property type="evidence" value="ECO:0007669"/>
    <property type="project" value="UniProtKB-KW"/>
</dbReference>
<dbReference type="PRINTS" id="PR00625">
    <property type="entry name" value="JDOMAIN"/>
</dbReference>
<reference evidence="8" key="1">
    <citation type="journal article" date="2020" name="Nature">
        <title>Giant virus diversity and host interactions through global metagenomics.</title>
        <authorList>
            <person name="Schulz F."/>
            <person name="Roux S."/>
            <person name="Paez-Espino D."/>
            <person name="Jungbluth S."/>
            <person name="Walsh D.A."/>
            <person name="Denef V.J."/>
            <person name="McMahon K.D."/>
            <person name="Konstantinidis K.T."/>
            <person name="Eloe-Fadrosh E.A."/>
            <person name="Kyrpides N.C."/>
            <person name="Woyke T."/>
        </authorList>
    </citation>
    <scope>NUCLEOTIDE SEQUENCE</scope>
    <source>
        <strain evidence="8">GVMAG-M-3300024258-14</strain>
    </source>
</reference>
<dbReference type="AlphaFoldDB" id="A0A6C0IL89"/>